<dbReference type="OrthoDB" id="1090443at2759"/>
<reference evidence="2" key="1">
    <citation type="journal article" date="2017" name="Front. Plant Sci.">
        <title>Climate Clever Clovers: New Paradigm to Reduce the Environmental Footprint of Ruminants by Breeding Low Methanogenic Forages Utilizing Haplotype Variation.</title>
        <authorList>
            <person name="Kaur P."/>
            <person name="Appels R."/>
            <person name="Bayer P.E."/>
            <person name="Keeble-Gagnere G."/>
            <person name="Wang J."/>
            <person name="Hirakawa H."/>
            <person name="Shirasawa K."/>
            <person name="Vercoe P."/>
            <person name="Stefanova K."/>
            <person name="Durmic Z."/>
            <person name="Nichols P."/>
            <person name="Revell C."/>
            <person name="Isobe S.N."/>
            <person name="Edwards D."/>
            <person name="Erskine W."/>
        </authorList>
    </citation>
    <scope>NUCLEOTIDE SEQUENCE [LARGE SCALE GENOMIC DNA]</scope>
    <source>
        <strain evidence="2">cv. Daliak</strain>
    </source>
</reference>
<accession>A0A2Z6LQL5</accession>
<dbReference type="EMBL" id="DF973228">
    <property type="protein sequence ID" value="GAU21374.1"/>
    <property type="molecule type" value="Genomic_DNA"/>
</dbReference>
<sequence>MAFVLKEKLKVLKGDLKKWSMEVFGKLDQRIKMLMDSIEELDVRNEVQMLSLEEKKAQSKALANLWVLLRTKDAQTF</sequence>
<protein>
    <submittedName>
        <fullName evidence="1">Uncharacterized protein</fullName>
    </submittedName>
</protein>
<gene>
    <name evidence="1" type="ORF">TSUD_189610</name>
</gene>
<evidence type="ECO:0000313" key="2">
    <source>
        <dbReference type="Proteomes" id="UP000242715"/>
    </source>
</evidence>
<dbReference type="Proteomes" id="UP000242715">
    <property type="component" value="Unassembled WGS sequence"/>
</dbReference>
<name>A0A2Z6LQL5_TRISU</name>
<keyword evidence="2" id="KW-1185">Reference proteome</keyword>
<dbReference type="AlphaFoldDB" id="A0A2Z6LQL5"/>
<organism evidence="1 2">
    <name type="scientific">Trifolium subterraneum</name>
    <name type="common">Subterranean clover</name>
    <dbReference type="NCBI Taxonomy" id="3900"/>
    <lineage>
        <taxon>Eukaryota</taxon>
        <taxon>Viridiplantae</taxon>
        <taxon>Streptophyta</taxon>
        <taxon>Embryophyta</taxon>
        <taxon>Tracheophyta</taxon>
        <taxon>Spermatophyta</taxon>
        <taxon>Magnoliopsida</taxon>
        <taxon>eudicotyledons</taxon>
        <taxon>Gunneridae</taxon>
        <taxon>Pentapetalae</taxon>
        <taxon>rosids</taxon>
        <taxon>fabids</taxon>
        <taxon>Fabales</taxon>
        <taxon>Fabaceae</taxon>
        <taxon>Papilionoideae</taxon>
        <taxon>50 kb inversion clade</taxon>
        <taxon>NPAAA clade</taxon>
        <taxon>Hologalegina</taxon>
        <taxon>IRL clade</taxon>
        <taxon>Trifolieae</taxon>
        <taxon>Trifolium</taxon>
    </lineage>
</organism>
<proteinExistence type="predicted"/>
<evidence type="ECO:0000313" key="1">
    <source>
        <dbReference type="EMBL" id="GAU21374.1"/>
    </source>
</evidence>